<feature type="domain" description="Glycosyl transferase family 1" evidence="2">
    <location>
        <begin position="192"/>
        <end position="342"/>
    </location>
</feature>
<gene>
    <name evidence="4" type="ORF">CTDIVETGP_1104</name>
</gene>
<dbReference type="GeneID" id="29418486"/>
<evidence type="ECO:0000256" key="1">
    <source>
        <dbReference type="ARBA" id="ARBA00022679"/>
    </source>
</evidence>
<dbReference type="Pfam" id="PF13439">
    <property type="entry name" value="Glyco_transf_4"/>
    <property type="match status" value="1"/>
</dbReference>
<feature type="domain" description="Glycosyltransferase subfamily 4-like N-terminal" evidence="3">
    <location>
        <begin position="17"/>
        <end position="170"/>
    </location>
</feature>
<accession>W6N6U8</accession>
<dbReference type="PANTHER" id="PTHR46401">
    <property type="entry name" value="GLYCOSYLTRANSFERASE WBBK-RELATED"/>
    <property type="match status" value="1"/>
</dbReference>
<dbReference type="PANTHER" id="PTHR46401:SF2">
    <property type="entry name" value="GLYCOSYLTRANSFERASE WBBK-RELATED"/>
    <property type="match status" value="1"/>
</dbReference>
<organism evidence="4 5">
    <name type="scientific">Clostridium tyrobutyricum DIVETGP</name>
    <dbReference type="NCBI Taxonomy" id="1408889"/>
    <lineage>
        <taxon>Bacteria</taxon>
        <taxon>Bacillati</taxon>
        <taxon>Bacillota</taxon>
        <taxon>Clostridia</taxon>
        <taxon>Eubacteriales</taxon>
        <taxon>Clostridiaceae</taxon>
        <taxon>Clostridium</taxon>
    </lineage>
</organism>
<comment type="caution">
    <text evidence="4">The sequence shown here is derived from an EMBL/GenBank/DDBJ whole genome shotgun (WGS) entry which is preliminary data.</text>
</comment>
<dbReference type="GO" id="GO:0009103">
    <property type="term" value="P:lipopolysaccharide biosynthetic process"/>
    <property type="evidence" value="ECO:0007669"/>
    <property type="project" value="TreeGrafter"/>
</dbReference>
<dbReference type="AlphaFoldDB" id="W6N6U8"/>
<dbReference type="RefSeq" id="WP_017751736.1">
    <property type="nucleotide sequence ID" value="NZ_CBXI010000017.1"/>
</dbReference>
<sequence length="373" mass="42774">MKIAIDARGINWYKGTGIGTYTDRILNYMIKNHNENFYHIYWSGKRYDNFNKKNTNIIMASKKQHRFFEQYYFPQNIKNESIDIYHVPQNGIGISENITCKKVITIHDLIPYILPETVGRGYLIKFLKEMPRIINMADGIITVSQCSKKDILKYFPIDENKIFVTPLAADKKYKPLDRKVCMNKINIKYNISKPFVLYIGGFSPRKNVSLLIKAFSKAYKNLDIEHDLVIIGADKDDLGKLKTLSHNFNVENNVKFTGFVPNEMLPIFYNAADLFVYPSLYEGFGLPPLEAMSCGTPVITSDVSSIPEVTGDSAILINPEDEESLIYSIEAILNDKAIRKSLSLKSLEHSKLFSWEKTSEKTIEVYNKILNSQ</sequence>
<proteinExistence type="predicted"/>
<evidence type="ECO:0000259" key="3">
    <source>
        <dbReference type="Pfam" id="PF13439"/>
    </source>
</evidence>
<dbReference type="FunFam" id="3.40.50.2000:FF:000119">
    <property type="entry name" value="Glycosyl transferase group 1"/>
    <property type="match status" value="1"/>
</dbReference>
<dbReference type="CDD" id="cd03809">
    <property type="entry name" value="GT4_MtfB-like"/>
    <property type="match status" value="1"/>
</dbReference>
<protein>
    <submittedName>
        <fullName evidence="4">Glycosyltransferase</fullName>
    </submittedName>
</protein>
<name>W6N6U8_CLOTY</name>
<evidence type="ECO:0000313" key="4">
    <source>
        <dbReference type="EMBL" id="CDL91034.1"/>
    </source>
</evidence>
<dbReference type="InterPro" id="IPR001296">
    <property type="entry name" value="Glyco_trans_1"/>
</dbReference>
<dbReference type="SUPFAM" id="SSF53756">
    <property type="entry name" value="UDP-Glycosyltransferase/glycogen phosphorylase"/>
    <property type="match status" value="1"/>
</dbReference>
<dbReference type="GO" id="GO:0016757">
    <property type="term" value="F:glycosyltransferase activity"/>
    <property type="evidence" value="ECO:0007669"/>
    <property type="project" value="InterPro"/>
</dbReference>
<evidence type="ECO:0000313" key="5">
    <source>
        <dbReference type="Proteomes" id="UP000019482"/>
    </source>
</evidence>
<dbReference type="EMBL" id="CBXI010000017">
    <property type="protein sequence ID" value="CDL91034.1"/>
    <property type="molecule type" value="Genomic_DNA"/>
</dbReference>
<keyword evidence="1 4" id="KW-0808">Transferase</keyword>
<dbReference type="OrthoDB" id="9797829at2"/>
<evidence type="ECO:0000259" key="2">
    <source>
        <dbReference type="Pfam" id="PF00534"/>
    </source>
</evidence>
<dbReference type="Pfam" id="PF00534">
    <property type="entry name" value="Glycos_transf_1"/>
    <property type="match status" value="1"/>
</dbReference>
<dbReference type="InterPro" id="IPR028098">
    <property type="entry name" value="Glyco_trans_4-like_N"/>
</dbReference>
<reference evidence="4 5" key="1">
    <citation type="journal article" date="2015" name="Genome Announc.">
        <title>Draft Genome Sequence of Clostridium tyrobutyricum Strain DIVETGP, Isolated from Cow's Milk for Grana Padano Production.</title>
        <authorList>
            <person name="Soggiu A."/>
            <person name="Piras C."/>
            <person name="Gaiarsa S."/>
            <person name="Sassera D."/>
            <person name="Roncada P."/>
            <person name="Bendixen E."/>
            <person name="Brasca M."/>
            <person name="Bonizzi L."/>
        </authorList>
    </citation>
    <scope>NUCLEOTIDE SEQUENCE [LARGE SCALE GENOMIC DNA]</scope>
    <source>
        <strain evidence="4 5">DIVETGP</strain>
    </source>
</reference>
<dbReference type="Proteomes" id="UP000019482">
    <property type="component" value="Unassembled WGS sequence"/>
</dbReference>
<dbReference type="Gene3D" id="3.40.50.2000">
    <property type="entry name" value="Glycogen Phosphorylase B"/>
    <property type="match status" value="2"/>
</dbReference>
<keyword evidence="5" id="KW-1185">Reference proteome</keyword>